<proteinExistence type="predicted"/>
<gene>
    <name evidence="3" type="ORF">GCM10022261_05670</name>
</gene>
<reference evidence="4" key="1">
    <citation type="journal article" date="2019" name="Int. J. Syst. Evol. Microbiol.">
        <title>The Global Catalogue of Microorganisms (GCM) 10K type strain sequencing project: providing services to taxonomists for standard genome sequencing and annotation.</title>
        <authorList>
            <consortium name="The Broad Institute Genomics Platform"/>
            <consortium name="The Broad Institute Genome Sequencing Center for Infectious Disease"/>
            <person name="Wu L."/>
            <person name="Ma J."/>
        </authorList>
    </citation>
    <scope>NUCLEOTIDE SEQUENCE [LARGE SCALE GENOMIC DNA]</scope>
    <source>
        <strain evidence="4">JCM 17458</strain>
    </source>
</reference>
<feature type="domain" description="SAF" evidence="2">
    <location>
        <begin position="42"/>
        <end position="106"/>
    </location>
</feature>
<feature type="region of interest" description="Disordered" evidence="1">
    <location>
        <begin position="169"/>
        <end position="189"/>
    </location>
</feature>
<evidence type="ECO:0000313" key="3">
    <source>
        <dbReference type="EMBL" id="GAA4283036.1"/>
    </source>
</evidence>
<dbReference type="Proteomes" id="UP001501586">
    <property type="component" value="Unassembled WGS sequence"/>
</dbReference>
<dbReference type="Pfam" id="PF16976">
    <property type="entry name" value="RcpC"/>
    <property type="match status" value="1"/>
</dbReference>
<dbReference type="CDD" id="cd11614">
    <property type="entry name" value="SAF_CpaB_FlgA_like"/>
    <property type="match status" value="1"/>
</dbReference>
<dbReference type="Pfam" id="PF08666">
    <property type="entry name" value="SAF"/>
    <property type="match status" value="1"/>
</dbReference>
<protein>
    <recommendedName>
        <fullName evidence="2">SAF domain-containing protein</fullName>
    </recommendedName>
</protein>
<keyword evidence="4" id="KW-1185">Reference proteome</keyword>
<dbReference type="RefSeq" id="WP_236864582.1">
    <property type="nucleotide sequence ID" value="NZ_BAABAZ010000004.1"/>
</dbReference>
<name>A0ABP8EGR6_9MICO</name>
<evidence type="ECO:0000313" key="4">
    <source>
        <dbReference type="Proteomes" id="UP001501586"/>
    </source>
</evidence>
<dbReference type="EMBL" id="BAABAZ010000004">
    <property type="protein sequence ID" value="GAA4283036.1"/>
    <property type="molecule type" value="Genomic_DNA"/>
</dbReference>
<evidence type="ECO:0000259" key="2">
    <source>
        <dbReference type="SMART" id="SM00858"/>
    </source>
</evidence>
<accession>A0ABP8EGR6</accession>
<dbReference type="NCBIfam" id="TIGR03177">
    <property type="entry name" value="pilus_cpaB"/>
    <property type="match status" value="1"/>
</dbReference>
<sequence>MNVSRRILAAVAAVLLAGVGALLVFAYVAGAEQRALARLDPVEVYVISEPVPTGTPAEALGETVTVKSLPAEAVVPGAVTDLDELSGLVTVTDLQPGEQLLAARFAVPSDATVVVPEGMHEVSFLLDSQRVLGGNLTPGATVGVFVSGGDDPATRLEIAHVLITRVQGGLAPPAEPKDGETDEPAPAPMPEGGVMVTMALHPKDVEAVVFAAEYESIWLSLERSANALPPSENVESE</sequence>
<dbReference type="SMART" id="SM00858">
    <property type="entry name" value="SAF"/>
    <property type="match status" value="1"/>
</dbReference>
<dbReference type="InterPro" id="IPR031571">
    <property type="entry name" value="RcpC_dom"/>
</dbReference>
<comment type="caution">
    <text evidence="3">The sequence shown here is derived from an EMBL/GenBank/DDBJ whole genome shotgun (WGS) entry which is preliminary data.</text>
</comment>
<dbReference type="InterPro" id="IPR017592">
    <property type="entry name" value="Pilus_assmbl_Flp-typ_CpaB"/>
</dbReference>
<evidence type="ECO:0000256" key="1">
    <source>
        <dbReference type="SAM" id="MobiDB-lite"/>
    </source>
</evidence>
<organism evidence="3 4">
    <name type="scientific">Brevibacterium daeguense</name>
    <dbReference type="NCBI Taxonomy" id="909936"/>
    <lineage>
        <taxon>Bacteria</taxon>
        <taxon>Bacillati</taxon>
        <taxon>Actinomycetota</taxon>
        <taxon>Actinomycetes</taxon>
        <taxon>Micrococcales</taxon>
        <taxon>Brevibacteriaceae</taxon>
        <taxon>Brevibacterium</taxon>
    </lineage>
</organism>
<dbReference type="InterPro" id="IPR013974">
    <property type="entry name" value="SAF"/>
</dbReference>